<organism evidence="1 2">
    <name type="scientific">Athelia psychrophila</name>
    <dbReference type="NCBI Taxonomy" id="1759441"/>
    <lineage>
        <taxon>Eukaryota</taxon>
        <taxon>Fungi</taxon>
        <taxon>Dikarya</taxon>
        <taxon>Basidiomycota</taxon>
        <taxon>Agaricomycotina</taxon>
        <taxon>Agaricomycetes</taxon>
        <taxon>Agaricomycetidae</taxon>
        <taxon>Atheliales</taxon>
        <taxon>Atheliaceae</taxon>
        <taxon>Athelia</taxon>
    </lineage>
</organism>
<reference evidence="1 2" key="1">
    <citation type="journal article" date="2016" name="Mol. Biol. Evol.">
        <title>Comparative Genomics of Early-Diverging Mushroom-Forming Fungi Provides Insights into the Origins of Lignocellulose Decay Capabilities.</title>
        <authorList>
            <person name="Nagy L.G."/>
            <person name="Riley R."/>
            <person name="Tritt A."/>
            <person name="Adam C."/>
            <person name="Daum C."/>
            <person name="Floudas D."/>
            <person name="Sun H."/>
            <person name="Yadav J.S."/>
            <person name="Pangilinan J."/>
            <person name="Larsson K.H."/>
            <person name="Matsuura K."/>
            <person name="Barry K."/>
            <person name="Labutti K."/>
            <person name="Kuo R."/>
            <person name="Ohm R.A."/>
            <person name="Bhattacharya S.S."/>
            <person name="Shirouzu T."/>
            <person name="Yoshinaga Y."/>
            <person name="Martin F.M."/>
            <person name="Grigoriev I.V."/>
            <person name="Hibbett D.S."/>
        </authorList>
    </citation>
    <scope>NUCLEOTIDE SEQUENCE [LARGE SCALE GENOMIC DNA]</scope>
    <source>
        <strain evidence="1 2">CBS 109695</strain>
    </source>
</reference>
<dbReference type="AlphaFoldDB" id="A0A166D9T8"/>
<proteinExistence type="predicted"/>
<protein>
    <submittedName>
        <fullName evidence="1">Uncharacterized protein</fullName>
    </submittedName>
</protein>
<name>A0A166D9T8_9AGAM</name>
<gene>
    <name evidence="1" type="ORF">FIBSPDRAFT_935775</name>
</gene>
<dbReference type="Proteomes" id="UP000076532">
    <property type="component" value="Unassembled WGS sequence"/>
</dbReference>
<accession>A0A166D9T8</accession>
<evidence type="ECO:0000313" key="2">
    <source>
        <dbReference type="Proteomes" id="UP000076532"/>
    </source>
</evidence>
<dbReference type="EMBL" id="KV417617">
    <property type="protein sequence ID" value="KZP14475.1"/>
    <property type="molecule type" value="Genomic_DNA"/>
</dbReference>
<evidence type="ECO:0000313" key="1">
    <source>
        <dbReference type="EMBL" id="KZP14475.1"/>
    </source>
</evidence>
<sequence>MVWLSRGKGDGGDARDGGEHELVAIDAEDDGGDARAADARAAQAPHLNQSTLRDRRVGMTYGARWKLKRRSGGLSISDMSSNGLANHHRRRLGVKPKQLLTHADCSTLSAAEMDDAVRNTAGVTTRMSLNLDESRTVLAVMRRCRRCWEKSWWRNI</sequence>
<keyword evidence="2" id="KW-1185">Reference proteome</keyword>